<organism evidence="1 2">
    <name type="scientific">Araneus ventricosus</name>
    <name type="common">Orbweaver spider</name>
    <name type="synonym">Epeira ventricosa</name>
    <dbReference type="NCBI Taxonomy" id="182803"/>
    <lineage>
        <taxon>Eukaryota</taxon>
        <taxon>Metazoa</taxon>
        <taxon>Ecdysozoa</taxon>
        <taxon>Arthropoda</taxon>
        <taxon>Chelicerata</taxon>
        <taxon>Arachnida</taxon>
        <taxon>Araneae</taxon>
        <taxon>Araneomorphae</taxon>
        <taxon>Entelegynae</taxon>
        <taxon>Araneoidea</taxon>
        <taxon>Araneidae</taxon>
        <taxon>Araneus</taxon>
    </lineage>
</organism>
<protein>
    <recommendedName>
        <fullName evidence="3">DUF4817 domain-containing protein</fullName>
    </recommendedName>
</protein>
<dbReference type="OrthoDB" id="5819163at2759"/>
<name>A0A4Y2DLD1_ARAVE</name>
<keyword evidence="2" id="KW-1185">Reference proteome</keyword>
<evidence type="ECO:0008006" key="3">
    <source>
        <dbReference type="Google" id="ProtNLM"/>
    </source>
</evidence>
<evidence type="ECO:0000313" key="2">
    <source>
        <dbReference type="Proteomes" id="UP000499080"/>
    </source>
</evidence>
<reference evidence="1 2" key="1">
    <citation type="journal article" date="2019" name="Sci. Rep.">
        <title>Orb-weaving spider Araneus ventricosus genome elucidates the spidroin gene catalogue.</title>
        <authorList>
            <person name="Kono N."/>
            <person name="Nakamura H."/>
            <person name="Ohtoshi R."/>
            <person name="Moran D.A.P."/>
            <person name="Shinohara A."/>
            <person name="Yoshida Y."/>
            <person name="Fujiwara M."/>
            <person name="Mori M."/>
            <person name="Tomita M."/>
            <person name="Arakawa K."/>
        </authorList>
    </citation>
    <scope>NUCLEOTIDE SEQUENCE [LARGE SCALE GENOMIC DNA]</scope>
</reference>
<proteinExistence type="predicted"/>
<dbReference type="EMBL" id="BGPR01000377">
    <property type="protein sequence ID" value="GBM16664.1"/>
    <property type="molecule type" value="Genomic_DNA"/>
</dbReference>
<sequence>MAFVAKNPISINQRKDLTTMVGALKQSRLFKFKESFAKAAPCQNSILSWHRRFLDTGSMLDRPRSGRPHTSDDEAKRIYQMFILGPTSST</sequence>
<evidence type="ECO:0000313" key="1">
    <source>
        <dbReference type="EMBL" id="GBM16664.1"/>
    </source>
</evidence>
<gene>
    <name evidence="1" type="ORF">AVEN_88990_1</name>
</gene>
<comment type="caution">
    <text evidence="1">The sequence shown here is derived from an EMBL/GenBank/DDBJ whole genome shotgun (WGS) entry which is preliminary data.</text>
</comment>
<dbReference type="Proteomes" id="UP000499080">
    <property type="component" value="Unassembled WGS sequence"/>
</dbReference>
<accession>A0A4Y2DLD1</accession>
<dbReference type="AlphaFoldDB" id="A0A4Y2DLD1"/>